<keyword evidence="10" id="KW-0676">Redox-active center</keyword>
<dbReference type="RefSeq" id="WP_058967176.1">
    <property type="nucleotide sequence ID" value="NZ_CABKVM010000019.1"/>
</dbReference>
<dbReference type="OrthoDB" id="9802028at2"/>
<dbReference type="InterPro" id="IPR050260">
    <property type="entry name" value="FAD-bd_OxRdtase"/>
</dbReference>
<dbReference type="Pfam" id="PF03460">
    <property type="entry name" value="NIR_SIR_ferr"/>
    <property type="match status" value="1"/>
</dbReference>
<feature type="domain" description="4Fe-4S ferredoxin-type" evidence="14">
    <location>
        <begin position="739"/>
        <end position="769"/>
    </location>
</feature>
<dbReference type="InterPro" id="IPR036136">
    <property type="entry name" value="Nit/Sulf_reduc_fer-like_dom_sf"/>
</dbReference>
<dbReference type="PRINTS" id="PR00368">
    <property type="entry name" value="FADPNR"/>
</dbReference>
<dbReference type="InterPro" id="IPR036188">
    <property type="entry name" value="FAD/NAD-bd_sf"/>
</dbReference>
<dbReference type="InterPro" id="IPR001763">
    <property type="entry name" value="Rhodanese-like_dom"/>
</dbReference>
<dbReference type="InterPro" id="IPR023753">
    <property type="entry name" value="FAD/NAD-binding_dom"/>
</dbReference>
<dbReference type="Gene3D" id="3.40.250.10">
    <property type="entry name" value="Rhodanese-like domain"/>
    <property type="match status" value="1"/>
</dbReference>
<dbReference type="InterPro" id="IPR017896">
    <property type="entry name" value="4Fe4S_Fe-S-bd"/>
</dbReference>
<dbReference type="Pfam" id="PF01077">
    <property type="entry name" value="NIR_SIR"/>
    <property type="match status" value="1"/>
</dbReference>
<dbReference type="SUPFAM" id="SSF52821">
    <property type="entry name" value="Rhodanese/Cell cycle control phosphatase"/>
    <property type="match status" value="1"/>
</dbReference>
<dbReference type="PANTHER" id="PTHR43429">
    <property type="entry name" value="PYRIDINE NUCLEOTIDE-DISULFIDE OXIDOREDUCTASE DOMAIN-CONTAINING"/>
    <property type="match status" value="1"/>
</dbReference>
<name>A0A4V2QBB8_9FIRM</name>
<dbReference type="Proteomes" id="UP000295184">
    <property type="component" value="Unassembled WGS sequence"/>
</dbReference>
<evidence type="ECO:0000313" key="16">
    <source>
        <dbReference type="Proteomes" id="UP000295184"/>
    </source>
</evidence>
<dbReference type="InterPro" id="IPR045854">
    <property type="entry name" value="NO2/SO3_Rdtase_4Fe4S_sf"/>
</dbReference>
<dbReference type="Pfam" id="PF00037">
    <property type="entry name" value="Fer4"/>
    <property type="match status" value="1"/>
</dbReference>
<evidence type="ECO:0000259" key="14">
    <source>
        <dbReference type="PROSITE" id="PS51379"/>
    </source>
</evidence>
<dbReference type="SUPFAM" id="SSF55424">
    <property type="entry name" value="FAD/NAD-linked reductases, dimerisation (C-terminal) domain"/>
    <property type="match status" value="1"/>
</dbReference>
<feature type="domain" description="PASTA" evidence="13">
    <location>
        <begin position="180"/>
        <end position="245"/>
    </location>
</feature>
<dbReference type="InterPro" id="IPR006067">
    <property type="entry name" value="NO2/SO3_Rdtase_4Fe4S_dom"/>
</dbReference>
<evidence type="ECO:0000259" key="12">
    <source>
        <dbReference type="PROSITE" id="PS50206"/>
    </source>
</evidence>
<dbReference type="GO" id="GO:0016491">
    <property type="term" value="F:oxidoreductase activity"/>
    <property type="evidence" value="ECO:0007669"/>
    <property type="project" value="UniProtKB-KW"/>
</dbReference>
<dbReference type="Gene3D" id="3.30.70.20">
    <property type="match status" value="1"/>
</dbReference>
<evidence type="ECO:0000256" key="8">
    <source>
        <dbReference type="ARBA" id="ARBA00023004"/>
    </source>
</evidence>
<accession>A0A4V2QBB8</accession>
<dbReference type="InterPro" id="IPR017900">
    <property type="entry name" value="4Fe4S_Fe_S_CS"/>
</dbReference>
<dbReference type="SUPFAM" id="SSF51905">
    <property type="entry name" value="FAD/NAD(P)-binding domain"/>
    <property type="match status" value="1"/>
</dbReference>
<sequence>MKVLILGGVAAGTKAAAKIKRQDQSADVTILVKDRDISYAGCGLPYYVGGLIETRGELIVNTPQKYTALTGARVLTGREAVGLNAAAKTVTAKNLTSGETETYEYDSLIIATGASSVIPPIEGAAQQGVFKLRTPDDAIALRGYLEQNTAKKAVVIGGGFIGLEAAENLLAQGLSVTVIDVAGQIMPGVLDAEMADFARKKLQAAGIRVMTGTAAQAILGDGRVTAVKTEAGTLPADVVVVSAGIRPNTAFLEGSGLEMVKGTIPVDGQLRTNLPDVYAAGDCALVTNRLTGAAQWSPMGSSANMEGRTLALALTGENKRYPGVLGTGVVKLPGLNCGRTGLTEAAARQAGYDVATALMVSDDKAHYYPDSAWFATKLIADKATHKLLGIQVLGPGAVDKMVDIAVTGISMGAALEDFDNLDLAYAPPFSTAIHPFVQAVYLLENKLEGKINSITPAEYQAGAAKGYRVVDAAPAPAVHGATFVQLETLNGPVEGLDKDDKLLIVCSKGKRAYFMQNRLRSYGYTNTLVLEGATFFNDVRVETVGAKVSPAEVTRVKALGFLWDKRTPDKFNGRVITRNGKLTAAEQMVVAQAAEKFGSGEVTMTSRLTLEIQGVPFANIEPLREFLLNAGLEMGGTGSKVRPVVSCKGTTCQYGLIDTFDLSQEIHERFYKGYHEVKLPHKFKIAVGGCPNNCVKPDLNDLGVIGQRIPQIQLDKCRGCKVCQIEETCPLNVAKMENGKIHIDPEACNHCGRCVGKCPFKAVEDHIDGYRIYIGGRWGKKVAQGRYLDKVFTDRQEVLDVIEKAILLFREQGITGERFADTVARIGFEEVQRQLLDNQLLARKQENLAAQKHMKGGATC</sequence>
<evidence type="ECO:0000256" key="1">
    <source>
        <dbReference type="ARBA" id="ARBA00001974"/>
    </source>
</evidence>
<dbReference type="SUPFAM" id="SSF54862">
    <property type="entry name" value="4Fe-4S ferredoxins"/>
    <property type="match status" value="1"/>
</dbReference>
<dbReference type="PROSITE" id="PS51379">
    <property type="entry name" value="4FE4S_FER_2"/>
    <property type="match status" value="2"/>
</dbReference>
<comment type="cofactor">
    <cofactor evidence="11">
        <name>[2Fe-2S] cluster</name>
        <dbReference type="ChEBI" id="CHEBI:190135"/>
    </cofactor>
</comment>
<dbReference type="InterPro" id="IPR016156">
    <property type="entry name" value="FAD/NAD-linked_Rdtase_dimer_sf"/>
</dbReference>
<comment type="caution">
    <text evidence="15">The sequence shown here is derived from an EMBL/GenBank/DDBJ whole genome shotgun (WGS) entry which is preliminary data.</text>
</comment>
<keyword evidence="9" id="KW-0411">Iron-sulfur</keyword>
<dbReference type="InterPro" id="IPR005543">
    <property type="entry name" value="PASTA_dom"/>
</dbReference>
<dbReference type="STRING" id="1650663.GCA_001486665_03594"/>
<dbReference type="InterPro" id="IPR005117">
    <property type="entry name" value="NiRdtase/SiRdtase_haem-b_fer"/>
</dbReference>
<gene>
    <name evidence="15" type="ORF">EDD77_11634</name>
</gene>
<comment type="similarity">
    <text evidence="2">Belongs to the class-III pyridine nucleotide-disulfide oxidoreductase family.</text>
</comment>
<comment type="cofactor">
    <cofactor evidence="1">
        <name>FAD</name>
        <dbReference type="ChEBI" id="CHEBI:57692"/>
    </cofactor>
</comment>
<evidence type="ECO:0000256" key="4">
    <source>
        <dbReference type="ARBA" id="ARBA00022714"/>
    </source>
</evidence>
<evidence type="ECO:0000256" key="3">
    <source>
        <dbReference type="ARBA" id="ARBA00022630"/>
    </source>
</evidence>
<proteinExistence type="inferred from homology"/>
<evidence type="ECO:0000256" key="5">
    <source>
        <dbReference type="ARBA" id="ARBA00022723"/>
    </source>
</evidence>
<dbReference type="Pfam" id="PF07992">
    <property type="entry name" value="Pyr_redox_2"/>
    <property type="match status" value="1"/>
</dbReference>
<dbReference type="Pfam" id="PF02852">
    <property type="entry name" value="Pyr_redox_dim"/>
    <property type="match status" value="1"/>
</dbReference>
<dbReference type="PROSITE" id="PS00198">
    <property type="entry name" value="4FE4S_FER_1"/>
    <property type="match status" value="1"/>
</dbReference>
<dbReference type="GO" id="GO:0020037">
    <property type="term" value="F:heme binding"/>
    <property type="evidence" value="ECO:0007669"/>
    <property type="project" value="InterPro"/>
</dbReference>
<protein>
    <submittedName>
        <fullName evidence="15">NADPH-dependent 2,4-dienoyl-CoA reductase/sulfur reductase-like enzyme</fullName>
    </submittedName>
</protein>
<evidence type="ECO:0000256" key="7">
    <source>
        <dbReference type="ARBA" id="ARBA00023002"/>
    </source>
</evidence>
<dbReference type="CDD" id="cd00158">
    <property type="entry name" value="RHOD"/>
    <property type="match status" value="1"/>
</dbReference>
<feature type="domain" description="Rhodanese" evidence="12">
    <location>
        <begin position="495"/>
        <end position="544"/>
    </location>
</feature>
<dbReference type="SUPFAM" id="SSF56014">
    <property type="entry name" value="Nitrite and sulphite reductase 4Fe-4S domain-like"/>
    <property type="match status" value="1"/>
</dbReference>
<dbReference type="Gene3D" id="3.50.50.60">
    <property type="entry name" value="FAD/NAD(P)-binding domain"/>
    <property type="match status" value="2"/>
</dbReference>
<dbReference type="PRINTS" id="PR00411">
    <property type="entry name" value="PNDRDTASEI"/>
</dbReference>
<evidence type="ECO:0000313" key="15">
    <source>
        <dbReference type="EMBL" id="TCL55522.1"/>
    </source>
</evidence>
<keyword evidence="6" id="KW-0274">FAD</keyword>
<dbReference type="InterPro" id="IPR036873">
    <property type="entry name" value="Rhodanese-like_dom_sf"/>
</dbReference>
<dbReference type="InterPro" id="IPR004099">
    <property type="entry name" value="Pyr_nucl-diS_OxRdtase_dimer"/>
</dbReference>
<dbReference type="EMBL" id="SLUM01000016">
    <property type="protein sequence ID" value="TCL55522.1"/>
    <property type="molecule type" value="Genomic_DNA"/>
</dbReference>
<keyword evidence="4" id="KW-0001">2Fe-2S</keyword>
<dbReference type="GO" id="GO:0051537">
    <property type="term" value="F:2 iron, 2 sulfur cluster binding"/>
    <property type="evidence" value="ECO:0007669"/>
    <property type="project" value="UniProtKB-KW"/>
</dbReference>
<evidence type="ECO:0000256" key="9">
    <source>
        <dbReference type="ARBA" id="ARBA00023014"/>
    </source>
</evidence>
<dbReference type="GO" id="GO:0046872">
    <property type="term" value="F:metal ion binding"/>
    <property type="evidence" value="ECO:0007669"/>
    <property type="project" value="UniProtKB-KW"/>
</dbReference>
<evidence type="ECO:0000256" key="6">
    <source>
        <dbReference type="ARBA" id="ARBA00022827"/>
    </source>
</evidence>
<dbReference type="Gene3D" id="3.30.413.10">
    <property type="entry name" value="Sulfite Reductase Hemoprotein, domain 1"/>
    <property type="match status" value="1"/>
</dbReference>
<organism evidence="15 16">
    <name type="scientific">Allofournierella massiliensis</name>
    <dbReference type="NCBI Taxonomy" id="1650663"/>
    <lineage>
        <taxon>Bacteria</taxon>
        <taxon>Bacillati</taxon>
        <taxon>Bacillota</taxon>
        <taxon>Clostridia</taxon>
        <taxon>Eubacteriales</taxon>
        <taxon>Oscillospiraceae</taxon>
        <taxon>Allofournierella</taxon>
    </lineage>
</organism>
<evidence type="ECO:0000259" key="13">
    <source>
        <dbReference type="PROSITE" id="PS51178"/>
    </source>
</evidence>
<evidence type="ECO:0000256" key="10">
    <source>
        <dbReference type="ARBA" id="ARBA00023284"/>
    </source>
</evidence>
<evidence type="ECO:0000256" key="2">
    <source>
        <dbReference type="ARBA" id="ARBA00009130"/>
    </source>
</evidence>
<evidence type="ECO:0000256" key="11">
    <source>
        <dbReference type="ARBA" id="ARBA00034078"/>
    </source>
</evidence>
<dbReference type="PANTHER" id="PTHR43429:SF1">
    <property type="entry name" value="NAD(P)H SULFUR OXIDOREDUCTASE (COA-DEPENDENT)"/>
    <property type="match status" value="1"/>
</dbReference>
<dbReference type="AlphaFoldDB" id="A0A4V2QBB8"/>
<feature type="domain" description="4Fe-4S ferredoxin-type" evidence="14">
    <location>
        <begin position="708"/>
        <end position="738"/>
    </location>
</feature>
<keyword evidence="5" id="KW-0479">Metal-binding</keyword>
<dbReference type="SUPFAM" id="SSF55124">
    <property type="entry name" value="Nitrite/Sulfite reductase N-terminal domain-like"/>
    <property type="match status" value="1"/>
</dbReference>
<dbReference type="PROSITE" id="PS50206">
    <property type="entry name" value="RHODANESE_3"/>
    <property type="match status" value="1"/>
</dbReference>
<dbReference type="GeneID" id="97380407"/>
<dbReference type="PROSITE" id="PS51178">
    <property type="entry name" value="PASTA"/>
    <property type="match status" value="1"/>
</dbReference>
<keyword evidence="3" id="KW-0285">Flavoprotein</keyword>
<keyword evidence="8" id="KW-0408">Iron</keyword>
<keyword evidence="7" id="KW-0560">Oxidoreductase</keyword>
<reference evidence="15 16" key="1">
    <citation type="submission" date="2019-03" db="EMBL/GenBank/DDBJ databases">
        <title>Genomic Encyclopedia of Type Strains, Phase IV (KMG-IV): sequencing the most valuable type-strain genomes for metagenomic binning, comparative biology and taxonomic classification.</title>
        <authorList>
            <person name="Goeker M."/>
        </authorList>
    </citation>
    <scope>NUCLEOTIDE SEQUENCE [LARGE SCALE GENOMIC DNA]</scope>
    <source>
        <strain evidence="15 16">DSM 100451</strain>
    </source>
</reference>